<dbReference type="Proteomes" id="UP000434172">
    <property type="component" value="Unassembled WGS sequence"/>
</dbReference>
<evidence type="ECO:0000256" key="1">
    <source>
        <dbReference type="SAM" id="SignalP"/>
    </source>
</evidence>
<comment type="caution">
    <text evidence="2">The sequence shown here is derived from an EMBL/GenBank/DDBJ whole genome shotgun (WGS) entry which is preliminary data.</text>
</comment>
<dbReference type="EMBL" id="WOWK01000082">
    <property type="protein sequence ID" value="KAF0320486.1"/>
    <property type="molecule type" value="Genomic_DNA"/>
</dbReference>
<proteinExistence type="predicted"/>
<keyword evidence="3" id="KW-1185">Reference proteome</keyword>
<dbReference type="AlphaFoldDB" id="A0A8H3ZNQ5"/>
<evidence type="ECO:0008006" key="4">
    <source>
        <dbReference type="Google" id="ProtNLM"/>
    </source>
</evidence>
<evidence type="ECO:0000313" key="2">
    <source>
        <dbReference type="EMBL" id="KAF0320486.1"/>
    </source>
</evidence>
<sequence length="682" mass="75479">MKFRRSAVRNSVDHALMLSWAVLFVAVTAQSPHPNRADCIGAYTTGPCLVTPQYFDPMYSAAVIDKDESMTIPSPHRRISGHFEDTDVDFNFYLPPETRWQGRFFSYVYPDQNSTAIDRRIGFALDSGAYLIQVSGTSGYRADAAAAKFSRSILTNYYRSVPEHVYGYIYDGSGGSYMTIGAMENTAGVWDGAVPIVVATPVSIPLNHAVRNLASAVLRNKSAHIVDSIRSGDVGKAMSNLSETEASVFREATLSGVPIEAWENFSGLASSRMLKVLLSSVKNLDPSYADDYWSKPGYLGTDNSTLSDVIHSNFANLTAIIQEVIAISDDDDFAFNITLEGVPENNVNFDGLEFTLIDTDCPSKIGTLTGTWNPITKSIMVTKDNPDIGLSNLTQGRRIRVDNSWFIAMHTYHRHQIPNRPGFYGFDQFMGPDGAPMYPQRAVQAAAEVAKGACGGCTHSGNITGKMIIVDNLLDSEAFPWHADWYKSQVKRTLRSSFDNNFRLWYNERADHFFEPVTENLKDFIVDYTGMYEHAMRSLCVWVEDGFQPPASTSYQVQNSQVIPSGEADERHGIQPIFELSMTSSLTGNIQRGTEVNFIMRAVAPVGAGKIVAVEWDFLGGKTFESVPFGEPNEIVDLVVPFFYDIAGTYLCVVKITVQREGNPSSQFARVSNLGRIQVVVR</sequence>
<reference evidence="2 3" key="1">
    <citation type="submission" date="2019-12" db="EMBL/GenBank/DDBJ databases">
        <title>A genome sequence resource for the geographically widespread anthracnose pathogen Colletotrichum asianum.</title>
        <authorList>
            <person name="Meng Y."/>
        </authorList>
    </citation>
    <scope>NUCLEOTIDE SEQUENCE [LARGE SCALE GENOMIC DNA]</scope>
    <source>
        <strain evidence="2 3">ICMP 18580</strain>
    </source>
</reference>
<organism evidence="2 3">
    <name type="scientific">Colletotrichum asianum</name>
    <dbReference type="NCBI Taxonomy" id="702518"/>
    <lineage>
        <taxon>Eukaryota</taxon>
        <taxon>Fungi</taxon>
        <taxon>Dikarya</taxon>
        <taxon>Ascomycota</taxon>
        <taxon>Pezizomycotina</taxon>
        <taxon>Sordariomycetes</taxon>
        <taxon>Hypocreomycetidae</taxon>
        <taxon>Glomerellales</taxon>
        <taxon>Glomerellaceae</taxon>
        <taxon>Colletotrichum</taxon>
        <taxon>Colletotrichum gloeosporioides species complex</taxon>
    </lineage>
</organism>
<dbReference type="OrthoDB" id="2580675at2759"/>
<feature type="signal peptide" evidence="1">
    <location>
        <begin position="1"/>
        <end position="29"/>
    </location>
</feature>
<protein>
    <recommendedName>
        <fullName evidence="4">Pkd domain containing protein</fullName>
    </recommendedName>
</protein>
<feature type="chain" id="PRO_5034864104" description="Pkd domain containing protein" evidence="1">
    <location>
        <begin position="30"/>
        <end position="682"/>
    </location>
</feature>
<keyword evidence="1" id="KW-0732">Signal</keyword>
<accession>A0A8H3ZNQ5</accession>
<gene>
    <name evidence="2" type="ORF">GQ607_012242</name>
</gene>
<name>A0A8H3ZNQ5_9PEZI</name>
<evidence type="ECO:0000313" key="3">
    <source>
        <dbReference type="Proteomes" id="UP000434172"/>
    </source>
</evidence>